<dbReference type="SUPFAM" id="SSF101898">
    <property type="entry name" value="NHL repeat"/>
    <property type="match status" value="1"/>
</dbReference>
<evidence type="ECO:0000256" key="2">
    <source>
        <dbReference type="PROSITE-ProRule" id="PRU00504"/>
    </source>
</evidence>
<feature type="domain" description="Teneurin NHL" evidence="3">
    <location>
        <begin position="218"/>
        <end position="265"/>
    </location>
</feature>
<sequence>MTYLLRFYRVLSVAVCAVSLSLTLGLLPLCLQAQTITTIAGNGSRSFSGDGGPATSAGIYSPGGVAVDQQGNVLIVDVGNNRVRKVAPDGIITTVAGTTLGSTGSFYGDGGPATSSPLYTPTDVAVDAQGNFYITVFNHLRIRKVDTRGIITTLAGNGYSGYSGDYGRAVKAVLSNPSSIAVDAQGNIYFIDGLRVRKIGTDGIITTVIGHGIRGFLGDGGLAINAYLYNPSDLAVDHQGNIYLSDDYRIRRVDTNGIIMTIAGSGPRDFSGDGGPAATAGVNGPGGLTVDKQGNLYFYDSGNARIRKISTDGIISTVAGNGTRGFSGDGGHPLEASISPNYLAMDTQGSLYFSDYNNNRVRKITAVSVPLEVTSFSLINAETDQPIKELTAGEEIVLAGLPSRTINIRANTNPGAVGSVVMNLSGQQSHSITETVPPYSLFKDSNGDYHTWRPAPGSYTLTATPYTGPNGTGTPGTPLTISFSVADQLEVVSFSLINAESQQPIQELTAGQTVDLASLSTRKLNIRANTRPATVGSVVMELSGEQTRTQTETDAPYALFGDQGGTYRSWMPAPGSYTLTATPYTQTSGSGTAGKSLTLNFQFTDSSPAARLTAESGFKPGSLRVYPNPFRETFTVGMQGRGTIGQPLSLYDLLGRLVWQGVVGEEEPRIGGQLGAGQYVLRVGTGSETQHYKVIKKP</sequence>
<protein>
    <submittedName>
        <fullName evidence="4">Putative secreted protein (Por secretion system target)</fullName>
    </submittedName>
</protein>
<evidence type="ECO:0000313" key="5">
    <source>
        <dbReference type="Proteomes" id="UP000248790"/>
    </source>
</evidence>
<dbReference type="OrthoDB" id="791543at2"/>
<dbReference type="InterPro" id="IPR011042">
    <property type="entry name" value="6-blade_b-propeller_TolB-like"/>
</dbReference>
<keyword evidence="1" id="KW-0677">Repeat</keyword>
<dbReference type="PANTHER" id="PTHR46388:SF2">
    <property type="entry name" value="NHL REPEAT-CONTAINING PROTEIN 2"/>
    <property type="match status" value="1"/>
</dbReference>
<accession>A0A327WMB0</accession>
<comment type="caution">
    <text evidence="4">The sequence shown here is derived from an EMBL/GenBank/DDBJ whole genome shotgun (WGS) entry which is preliminary data.</text>
</comment>
<dbReference type="Pfam" id="PF25021">
    <property type="entry name" value="TEN_NHL"/>
    <property type="match status" value="4"/>
</dbReference>
<dbReference type="Gene3D" id="2.120.10.30">
    <property type="entry name" value="TolB, C-terminal domain"/>
    <property type="match status" value="3"/>
</dbReference>
<dbReference type="InterPro" id="IPR001258">
    <property type="entry name" value="NHL_repeat"/>
</dbReference>
<organism evidence="4 5">
    <name type="scientific">Larkinella arboricola</name>
    <dbReference type="NCBI Taxonomy" id="643671"/>
    <lineage>
        <taxon>Bacteria</taxon>
        <taxon>Pseudomonadati</taxon>
        <taxon>Bacteroidota</taxon>
        <taxon>Cytophagia</taxon>
        <taxon>Cytophagales</taxon>
        <taxon>Spirosomataceae</taxon>
        <taxon>Larkinella</taxon>
    </lineage>
</organism>
<keyword evidence="5" id="KW-1185">Reference proteome</keyword>
<evidence type="ECO:0000256" key="1">
    <source>
        <dbReference type="ARBA" id="ARBA00022737"/>
    </source>
</evidence>
<feature type="domain" description="Teneurin NHL" evidence="3">
    <location>
        <begin position="163"/>
        <end position="211"/>
    </location>
</feature>
<evidence type="ECO:0000313" key="4">
    <source>
        <dbReference type="EMBL" id="RAJ92647.1"/>
    </source>
</evidence>
<proteinExistence type="predicted"/>
<dbReference type="InterPro" id="IPR026444">
    <property type="entry name" value="Secre_tail"/>
</dbReference>
<dbReference type="PROSITE" id="PS51125">
    <property type="entry name" value="NHL"/>
    <property type="match status" value="1"/>
</dbReference>
<feature type="repeat" description="NHL" evidence="2">
    <location>
        <begin position="60"/>
        <end position="89"/>
    </location>
</feature>
<dbReference type="RefSeq" id="WP_111630975.1">
    <property type="nucleotide sequence ID" value="NZ_QLMC01000007.1"/>
</dbReference>
<feature type="domain" description="Teneurin NHL" evidence="3">
    <location>
        <begin position="271"/>
        <end position="321"/>
    </location>
</feature>
<dbReference type="PANTHER" id="PTHR46388">
    <property type="entry name" value="NHL REPEAT-CONTAINING PROTEIN 2"/>
    <property type="match status" value="1"/>
</dbReference>
<dbReference type="Proteomes" id="UP000248790">
    <property type="component" value="Unassembled WGS sequence"/>
</dbReference>
<feature type="domain" description="Teneurin NHL" evidence="3">
    <location>
        <begin position="47"/>
        <end position="98"/>
    </location>
</feature>
<dbReference type="EMBL" id="QLMC01000007">
    <property type="protein sequence ID" value="RAJ92647.1"/>
    <property type="molecule type" value="Genomic_DNA"/>
</dbReference>
<dbReference type="CDD" id="cd14953">
    <property type="entry name" value="NHL_like_1"/>
    <property type="match status" value="1"/>
</dbReference>
<gene>
    <name evidence="4" type="ORF">LX87_04977</name>
</gene>
<evidence type="ECO:0000259" key="3">
    <source>
        <dbReference type="Pfam" id="PF25021"/>
    </source>
</evidence>
<reference evidence="4 5" key="1">
    <citation type="submission" date="2018-06" db="EMBL/GenBank/DDBJ databases">
        <title>Genomic Encyclopedia of Archaeal and Bacterial Type Strains, Phase II (KMG-II): from individual species to whole genera.</title>
        <authorList>
            <person name="Goeker M."/>
        </authorList>
    </citation>
    <scope>NUCLEOTIDE SEQUENCE [LARGE SCALE GENOMIC DNA]</scope>
    <source>
        <strain evidence="4 5">DSM 21851</strain>
    </source>
</reference>
<dbReference type="NCBIfam" id="TIGR04183">
    <property type="entry name" value="Por_Secre_tail"/>
    <property type="match status" value="1"/>
</dbReference>
<dbReference type="AlphaFoldDB" id="A0A327WMB0"/>
<name>A0A327WMB0_LARAB</name>
<dbReference type="InterPro" id="IPR056822">
    <property type="entry name" value="TEN_NHL"/>
</dbReference>